<dbReference type="Proteomes" id="UP001262582">
    <property type="component" value="Unassembled WGS sequence"/>
</dbReference>
<keyword evidence="5" id="KW-0418">Kinase</keyword>
<accession>A0ABU3DAA8</accession>
<dbReference type="Pfam" id="PF02518">
    <property type="entry name" value="HATPase_c"/>
    <property type="match status" value="1"/>
</dbReference>
<dbReference type="PROSITE" id="PS50109">
    <property type="entry name" value="HIS_KIN"/>
    <property type="match status" value="1"/>
</dbReference>
<evidence type="ECO:0000313" key="11">
    <source>
        <dbReference type="Proteomes" id="UP001262582"/>
    </source>
</evidence>
<protein>
    <recommendedName>
        <fullName evidence="2">histidine kinase</fullName>
        <ecNumber evidence="2">2.7.13.3</ecNumber>
    </recommendedName>
</protein>
<dbReference type="SUPFAM" id="SSF47384">
    <property type="entry name" value="Homodimeric domain of signal transducing histidine kinase"/>
    <property type="match status" value="1"/>
</dbReference>
<comment type="caution">
    <text evidence="10">The sequence shown here is derived from an EMBL/GenBank/DDBJ whole genome shotgun (WGS) entry which is preliminary data.</text>
</comment>
<feature type="domain" description="PAS" evidence="9">
    <location>
        <begin position="148"/>
        <end position="222"/>
    </location>
</feature>
<dbReference type="SUPFAM" id="SSF55785">
    <property type="entry name" value="PYP-like sensor domain (PAS domain)"/>
    <property type="match status" value="1"/>
</dbReference>
<evidence type="ECO:0000256" key="6">
    <source>
        <dbReference type="ARBA" id="ARBA00023012"/>
    </source>
</evidence>
<proteinExistence type="predicted"/>
<evidence type="ECO:0000256" key="4">
    <source>
        <dbReference type="ARBA" id="ARBA00022679"/>
    </source>
</evidence>
<keyword evidence="10" id="KW-0547">Nucleotide-binding</keyword>
<dbReference type="Gene3D" id="1.10.287.130">
    <property type="match status" value="1"/>
</dbReference>
<keyword evidence="10" id="KW-0067">ATP-binding</keyword>
<keyword evidence="3" id="KW-0597">Phosphoprotein</keyword>
<dbReference type="Pfam" id="PF00512">
    <property type="entry name" value="HisKA"/>
    <property type="match status" value="1"/>
</dbReference>
<evidence type="ECO:0000259" key="8">
    <source>
        <dbReference type="PROSITE" id="PS50109"/>
    </source>
</evidence>
<dbReference type="PANTHER" id="PTHR45453">
    <property type="entry name" value="PHOSPHATE REGULON SENSOR PROTEIN PHOR"/>
    <property type="match status" value="1"/>
</dbReference>
<dbReference type="InterPro" id="IPR000014">
    <property type="entry name" value="PAS"/>
</dbReference>
<keyword evidence="7" id="KW-0472">Membrane</keyword>
<dbReference type="InterPro" id="IPR035965">
    <property type="entry name" value="PAS-like_dom_sf"/>
</dbReference>
<dbReference type="PANTHER" id="PTHR45453:SF1">
    <property type="entry name" value="PHOSPHATE REGULON SENSOR PROTEIN PHOR"/>
    <property type="match status" value="1"/>
</dbReference>
<dbReference type="InterPro" id="IPR004358">
    <property type="entry name" value="Sig_transdc_His_kin-like_C"/>
</dbReference>
<dbReference type="CDD" id="cd00082">
    <property type="entry name" value="HisKA"/>
    <property type="match status" value="1"/>
</dbReference>
<dbReference type="Gene3D" id="3.30.450.20">
    <property type="entry name" value="PAS domain"/>
    <property type="match status" value="2"/>
</dbReference>
<dbReference type="SUPFAM" id="SSF55874">
    <property type="entry name" value="ATPase domain of HSP90 chaperone/DNA topoisomerase II/histidine kinase"/>
    <property type="match status" value="1"/>
</dbReference>
<dbReference type="InterPro" id="IPR050351">
    <property type="entry name" value="BphY/WalK/GraS-like"/>
</dbReference>
<dbReference type="InterPro" id="IPR036890">
    <property type="entry name" value="HATPase_C_sf"/>
</dbReference>
<evidence type="ECO:0000256" key="5">
    <source>
        <dbReference type="ARBA" id="ARBA00022777"/>
    </source>
</evidence>
<dbReference type="EMBL" id="JAVRHK010000022">
    <property type="protein sequence ID" value="MDT0678475.1"/>
    <property type="molecule type" value="Genomic_DNA"/>
</dbReference>
<evidence type="ECO:0000259" key="9">
    <source>
        <dbReference type="PROSITE" id="PS50112"/>
    </source>
</evidence>
<reference evidence="10 11" key="1">
    <citation type="submission" date="2023-09" db="EMBL/GenBank/DDBJ databases">
        <authorList>
            <person name="Rey-Velasco X."/>
        </authorList>
    </citation>
    <scope>NUCLEOTIDE SEQUENCE [LARGE SCALE GENOMIC DNA]</scope>
    <source>
        <strain evidence="10 11">F117</strain>
    </source>
</reference>
<dbReference type="RefSeq" id="WP_311504808.1">
    <property type="nucleotide sequence ID" value="NZ_JAVRHK010000022.1"/>
</dbReference>
<dbReference type="PRINTS" id="PR00344">
    <property type="entry name" value="BCTRLSENSOR"/>
</dbReference>
<dbReference type="Pfam" id="PF08447">
    <property type="entry name" value="PAS_3"/>
    <property type="match status" value="1"/>
</dbReference>
<evidence type="ECO:0000256" key="3">
    <source>
        <dbReference type="ARBA" id="ARBA00022553"/>
    </source>
</evidence>
<gene>
    <name evidence="10" type="ORF">RM539_17980</name>
</gene>
<dbReference type="InterPro" id="IPR005467">
    <property type="entry name" value="His_kinase_dom"/>
</dbReference>
<dbReference type="PROSITE" id="PS50112">
    <property type="entry name" value="PAS"/>
    <property type="match status" value="1"/>
</dbReference>
<keyword evidence="4" id="KW-0808">Transferase</keyword>
<sequence>MSNSKRTYSDKELQKLSQLYKSRKILRTVFDTTNQAIAVFETIYNADSTIKDFKFIEVNKILLDMYLDNNPLGKTFLETSTWGVKMGIFGAFKNTMEIGQVLNEEFQFDKDGNNRWFCITAKPQDNLLIATIEDISLRKIEAEKLKENIRFEQNLTEASPETIVIINLSSYCVRYINKHIFPEAGMTKERIQGTPLLEVLPFIHPQDRNKIVNMHKKLVKAADDEVIEIELRLKLRNASWEWFNIRGKIFERRSVNWVEEYILVVRNITEYKSTQEALLKAERLSIQGEVARVFAHELRNPLASIRMSTDILNKKLDVEQKKEIENYLEILSRSTKTIDNLIGNLLNASNYSPAVLVKENLVEILNDTLNKASDRIYLAGIKVVKEYKEPTYILADKEKLIIALLNIIVNATEATIPNEGILEIKVKKHLTESILSIQDNGYGLQPPEIDRLFDAFYTNKETGVGVGLTSVKNILEEHDAQIKVKSTPNEGTCFEIFFQNDLL</sequence>
<dbReference type="InterPro" id="IPR003594">
    <property type="entry name" value="HATPase_dom"/>
</dbReference>
<comment type="catalytic activity">
    <reaction evidence="1">
        <text>ATP + protein L-histidine = ADP + protein N-phospho-L-histidine.</text>
        <dbReference type="EC" id="2.7.13.3"/>
    </reaction>
</comment>
<dbReference type="InterPro" id="IPR013655">
    <property type="entry name" value="PAS_fold_3"/>
</dbReference>
<dbReference type="EC" id="2.7.13.3" evidence="2"/>
<evidence type="ECO:0000256" key="1">
    <source>
        <dbReference type="ARBA" id="ARBA00000085"/>
    </source>
</evidence>
<evidence type="ECO:0000313" key="10">
    <source>
        <dbReference type="EMBL" id="MDT0678475.1"/>
    </source>
</evidence>
<dbReference type="CDD" id="cd00130">
    <property type="entry name" value="PAS"/>
    <property type="match status" value="1"/>
</dbReference>
<organism evidence="10 11">
    <name type="scientific">Autumnicola musiva</name>
    <dbReference type="NCBI Taxonomy" id="3075589"/>
    <lineage>
        <taxon>Bacteria</taxon>
        <taxon>Pseudomonadati</taxon>
        <taxon>Bacteroidota</taxon>
        <taxon>Flavobacteriia</taxon>
        <taxon>Flavobacteriales</taxon>
        <taxon>Flavobacteriaceae</taxon>
        <taxon>Autumnicola</taxon>
    </lineage>
</organism>
<keyword evidence="6" id="KW-0902">Two-component regulatory system</keyword>
<dbReference type="GO" id="GO:0005524">
    <property type="term" value="F:ATP binding"/>
    <property type="evidence" value="ECO:0007669"/>
    <property type="project" value="UniProtKB-KW"/>
</dbReference>
<dbReference type="InterPro" id="IPR036097">
    <property type="entry name" value="HisK_dim/P_sf"/>
</dbReference>
<dbReference type="InterPro" id="IPR003661">
    <property type="entry name" value="HisK_dim/P_dom"/>
</dbReference>
<feature type="domain" description="Histidine kinase" evidence="8">
    <location>
        <begin position="293"/>
        <end position="502"/>
    </location>
</feature>
<dbReference type="SMART" id="SM00388">
    <property type="entry name" value="HisKA"/>
    <property type="match status" value="1"/>
</dbReference>
<dbReference type="SMART" id="SM00387">
    <property type="entry name" value="HATPase_c"/>
    <property type="match status" value="1"/>
</dbReference>
<evidence type="ECO:0000256" key="2">
    <source>
        <dbReference type="ARBA" id="ARBA00012438"/>
    </source>
</evidence>
<dbReference type="Gene3D" id="3.30.565.10">
    <property type="entry name" value="Histidine kinase-like ATPase, C-terminal domain"/>
    <property type="match status" value="1"/>
</dbReference>
<dbReference type="NCBIfam" id="TIGR00229">
    <property type="entry name" value="sensory_box"/>
    <property type="match status" value="1"/>
</dbReference>
<evidence type="ECO:0000256" key="7">
    <source>
        <dbReference type="ARBA" id="ARBA00023136"/>
    </source>
</evidence>
<keyword evidence="11" id="KW-1185">Reference proteome</keyword>
<name>A0ABU3DAA8_9FLAO</name>